<dbReference type="Proteomes" id="UP000017973">
    <property type="component" value="Unassembled WGS sequence"/>
</dbReference>
<dbReference type="Pfam" id="PF11518">
    <property type="entry name" value="DUF3221"/>
    <property type="match status" value="1"/>
</dbReference>
<dbReference type="AlphaFoldDB" id="V6M9X4"/>
<evidence type="ECO:0008006" key="3">
    <source>
        <dbReference type="Google" id="ProtNLM"/>
    </source>
</evidence>
<dbReference type="InterPro" id="IPR021598">
    <property type="entry name" value="DUF3221"/>
</dbReference>
<comment type="caution">
    <text evidence="1">The sequence shown here is derived from an EMBL/GenBank/DDBJ whole genome shotgun (WGS) entry which is preliminary data.</text>
</comment>
<reference evidence="1 2" key="1">
    <citation type="journal article" date="2014" name="Genome Announc.">
        <title>Draft Genome Sequence of Brevibacillus panacihumi Strain W25, a Halotolerant Hydrocarbon-Degrading Bacterium.</title>
        <authorList>
            <person name="Wang X."/>
            <person name="Jin D."/>
            <person name="Zhou L."/>
            <person name="Wu L."/>
            <person name="An W."/>
            <person name="Chen Y."/>
            <person name="Zhao L."/>
        </authorList>
    </citation>
    <scope>NUCLEOTIDE SEQUENCE [LARGE SCALE GENOMIC DNA]</scope>
    <source>
        <strain evidence="1 2">W25</strain>
    </source>
</reference>
<protein>
    <recommendedName>
        <fullName evidence="3">PepSY domain-containing protein</fullName>
    </recommendedName>
</protein>
<dbReference type="PROSITE" id="PS51257">
    <property type="entry name" value="PROKAR_LIPOPROTEIN"/>
    <property type="match status" value="1"/>
</dbReference>
<dbReference type="HOGENOM" id="CLU_1438549_0_0_9"/>
<evidence type="ECO:0000313" key="1">
    <source>
        <dbReference type="EMBL" id="EST52148.1"/>
    </source>
</evidence>
<dbReference type="EMBL" id="AYJU01000018">
    <property type="protein sequence ID" value="EST52148.1"/>
    <property type="molecule type" value="Genomic_DNA"/>
</dbReference>
<dbReference type="OrthoDB" id="2474916at2"/>
<accession>V6M9X4</accession>
<evidence type="ECO:0000313" key="2">
    <source>
        <dbReference type="Proteomes" id="UP000017973"/>
    </source>
</evidence>
<dbReference type="RefSeq" id="WP_023558580.1">
    <property type="nucleotide sequence ID" value="NZ_KI629786.1"/>
</dbReference>
<proteinExistence type="predicted"/>
<organism evidence="1 2">
    <name type="scientific">Brevibacillus panacihumi W25</name>
    <dbReference type="NCBI Taxonomy" id="1408254"/>
    <lineage>
        <taxon>Bacteria</taxon>
        <taxon>Bacillati</taxon>
        <taxon>Bacillota</taxon>
        <taxon>Bacilli</taxon>
        <taxon>Bacillales</taxon>
        <taxon>Paenibacillaceae</taxon>
        <taxon>Brevibacillus</taxon>
    </lineage>
</organism>
<name>V6M9X4_9BACL</name>
<gene>
    <name evidence="1" type="ORF">T458_23935</name>
</gene>
<keyword evidence="2" id="KW-1185">Reference proteome</keyword>
<sequence length="189" mass="21017">MSKFLSVISLSVLVILTVGCSDDESKSEHKGLTGYVIEANYEKNALLVVESDKTAKDGNYDAEWYSLNDDAILLDSQKNKVLFTDIAVGAEVETWSTLPSLQSYPSQTDLSKLILADDVKHPNYPMVQKKAIQIALNFVKSLSGKPDILIVQSVVSNKSEWIIHIYNFNAEKKYELSVNAETGEVKQIK</sequence>